<gene>
    <name evidence="2" type="ORF">MA16_Dca006826</name>
</gene>
<evidence type="ECO:0000313" key="3">
    <source>
        <dbReference type="Proteomes" id="UP000233837"/>
    </source>
</evidence>
<accession>A0A2I0VSW2</accession>
<protein>
    <submittedName>
        <fullName evidence="2">Uncharacterized protein</fullName>
    </submittedName>
</protein>
<dbReference type="Proteomes" id="UP000233837">
    <property type="component" value="Unassembled WGS sequence"/>
</dbReference>
<feature type="compositionally biased region" description="Polar residues" evidence="1">
    <location>
        <begin position="14"/>
        <end position="25"/>
    </location>
</feature>
<sequence length="390" mass="44324">MSSSDPRQRIAGGSIQSGVGRNSTLKPHDQRSVNFRGVLRDQEKPRLSSNLVIKEGIRQSERINPFVEGKGKGISVDVDQNVKEEAFLGRYVLLKSRQSKQSAKETLDVAVQVKENPIAVNKFQVLDCDVEEGEIVERMNVKIFSKSIDLDSVEAVGSPDVQKVYFHRFGPKSKLIEKDDIEIDDEKRRRFGAGDAVIYSNDKMKITKKKHREGETLPHFGQLPFLEPLKFSDMQKVKWIENKFPGNDNYRVFHFLEVLHVERLEALEYLFEAGVDTEDGCLFSWIIEVVIGPADRQIVPGRSDQFGSSWTVPRTILRPTFSTVPIGLDDVLNRPGRCPQSAWTICTENHLEQIWAHSGGEFPLIVPGRSRSSWTILEQIFDITFRVGMR</sequence>
<dbReference type="EMBL" id="KZ503267">
    <property type="protein sequence ID" value="PKU66498.1"/>
    <property type="molecule type" value="Genomic_DNA"/>
</dbReference>
<name>A0A2I0VSW2_9ASPA</name>
<dbReference type="AlphaFoldDB" id="A0A2I0VSW2"/>
<feature type="region of interest" description="Disordered" evidence="1">
    <location>
        <begin position="1"/>
        <end position="34"/>
    </location>
</feature>
<proteinExistence type="predicted"/>
<evidence type="ECO:0000313" key="2">
    <source>
        <dbReference type="EMBL" id="PKU66498.1"/>
    </source>
</evidence>
<evidence type="ECO:0000256" key="1">
    <source>
        <dbReference type="SAM" id="MobiDB-lite"/>
    </source>
</evidence>
<reference evidence="2 3" key="1">
    <citation type="journal article" date="2016" name="Sci. Rep.">
        <title>The Dendrobium catenatum Lindl. genome sequence provides insights into polysaccharide synthase, floral development and adaptive evolution.</title>
        <authorList>
            <person name="Zhang G.Q."/>
            <person name="Xu Q."/>
            <person name="Bian C."/>
            <person name="Tsai W.C."/>
            <person name="Yeh C.M."/>
            <person name="Liu K.W."/>
            <person name="Yoshida K."/>
            <person name="Zhang L.S."/>
            <person name="Chang S.B."/>
            <person name="Chen F."/>
            <person name="Shi Y."/>
            <person name="Su Y.Y."/>
            <person name="Zhang Y.Q."/>
            <person name="Chen L.J."/>
            <person name="Yin Y."/>
            <person name="Lin M."/>
            <person name="Huang H."/>
            <person name="Deng H."/>
            <person name="Wang Z.W."/>
            <person name="Zhu S.L."/>
            <person name="Zhao X."/>
            <person name="Deng C."/>
            <person name="Niu S.C."/>
            <person name="Huang J."/>
            <person name="Wang M."/>
            <person name="Liu G.H."/>
            <person name="Yang H.J."/>
            <person name="Xiao X.J."/>
            <person name="Hsiao Y.Y."/>
            <person name="Wu W.L."/>
            <person name="Chen Y.Y."/>
            <person name="Mitsuda N."/>
            <person name="Ohme-Takagi M."/>
            <person name="Luo Y.B."/>
            <person name="Van de Peer Y."/>
            <person name="Liu Z.J."/>
        </authorList>
    </citation>
    <scope>NUCLEOTIDE SEQUENCE [LARGE SCALE GENOMIC DNA]</scope>
    <source>
        <tissue evidence="2">The whole plant</tissue>
    </source>
</reference>
<reference evidence="2 3" key="2">
    <citation type="journal article" date="2017" name="Nature">
        <title>The Apostasia genome and the evolution of orchids.</title>
        <authorList>
            <person name="Zhang G.Q."/>
            <person name="Liu K.W."/>
            <person name="Li Z."/>
            <person name="Lohaus R."/>
            <person name="Hsiao Y.Y."/>
            <person name="Niu S.C."/>
            <person name="Wang J.Y."/>
            <person name="Lin Y.C."/>
            <person name="Xu Q."/>
            <person name="Chen L.J."/>
            <person name="Yoshida K."/>
            <person name="Fujiwara S."/>
            <person name="Wang Z.W."/>
            <person name="Zhang Y.Q."/>
            <person name="Mitsuda N."/>
            <person name="Wang M."/>
            <person name="Liu G.H."/>
            <person name="Pecoraro L."/>
            <person name="Huang H.X."/>
            <person name="Xiao X.J."/>
            <person name="Lin M."/>
            <person name="Wu X.Y."/>
            <person name="Wu W.L."/>
            <person name="Chen Y.Y."/>
            <person name="Chang S.B."/>
            <person name="Sakamoto S."/>
            <person name="Ohme-Takagi M."/>
            <person name="Yagi M."/>
            <person name="Zeng S.J."/>
            <person name="Shen C.Y."/>
            <person name="Yeh C.M."/>
            <person name="Luo Y.B."/>
            <person name="Tsai W.C."/>
            <person name="Van de Peer Y."/>
            <person name="Liu Z.J."/>
        </authorList>
    </citation>
    <scope>NUCLEOTIDE SEQUENCE [LARGE SCALE GENOMIC DNA]</scope>
    <source>
        <tissue evidence="2">The whole plant</tissue>
    </source>
</reference>
<organism evidence="2 3">
    <name type="scientific">Dendrobium catenatum</name>
    <dbReference type="NCBI Taxonomy" id="906689"/>
    <lineage>
        <taxon>Eukaryota</taxon>
        <taxon>Viridiplantae</taxon>
        <taxon>Streptophyta</taxon>
        <taxon>Embryophyta</taxon>
        <taxon>Tracheophyta</taxon>
        <taxon>Spermatophyta</taxon>
        <taxon>Magnoliopsida</taxon>
        <taxon>Liliopsida</taxon>
        <taxon>Asparagales</taxon>
        <taxon>Orchidaceae</taxon>
        <taxon>Epidendroideae</taxon>
        <taxon>Malaxideae</taxon>
        <taxon>Dendrobiinae</taxon>
        <taxon>Dendrobium</taxon>
    </lineage>
</organism>
<keyword evidence="3" id="KW-1185">Reference proteome</keyword>